<dbReference type="OrthoDB" id="2452459at2"/>
<dbReference type="AlphaFoldDB" id="A0A192H2D6"/>
<evidence type="ECO:0000313" key="3">
    <source>
        <dbReference type="Proteomes" id="UP000078582"/>
    </source>
</evidence>
<proteinExistence type="predicted"/>
<dbReference type="GeneID" id="42982490"/>
<reference evidence="2 3" key="1">
    <citation type="submission" date="2016-03" db="EMBL/GenBank/DDBJ databases">
        <title>Pediococcus and Lactobacillus from brewery environment - whole genome sequencing and assembly.</title>
        <authorList>
            <person name="Behr J."/>
            <person name="Geissler A.J."/>
            <person name="Vogel R.F."/>
        </authorList>
    </citation>
    <scope>NUCLEOTIDE SEQUENCE [LARGE SCALE GENOMIC DNA]</scope>
    <source>
        <strain evidence="2 3">TMW 1.1989</strain>
    </source>
</reference>
<gene>
    <name evidence="2" type="ORF">AYR53_09500</name>
</gene>
<dbReference type="EMBL" id="CP014873">
    <property type="protein sequence ID" value="ANK62974.1"/>
    <property type="molecule type" value="Genomic_DNA"/>
</dbReference>
<dbReference type="RefSeq" id="WP_068280556.1">
    <property type="nucleotide sequence ID" value="NZ_CP014873.1"/>
</dbReference>
<organism evidence="2 3">
    <name type="scientific">Loigolactobacillus backii</name>
    <dbReference type="NCBI Taxonomy" id="375175"/>
    <lineage>
        <taxon>Bacteria</taxon>
        <taxon>Bacillati</taxon>
        <taxon>Bacillota</taxon>
        <taxon>Bacilli</taxon>
        <taxon>Lactobacillales</taxon>
        <taxon>Lactobacillaceae</taxon>
        <taxon>Loigolactobacillus</taxon>
    </lineage>
</organism>
<evidence type="ECO:0000256" key="1">
    <source>
        <dbReference type="SAM" id="MobiDB-lite"/>
    </source>
</evidence>
<dbReference type="Proteomes" id="UP000078582">
    <property type="component" value="Chromosome"/>
</dbReference>
<accession>A0A192H2D6</accession>
<feature type="region of interest" description="Disordered" evidence="1">
    <location>
        <begin position="120"/>
        <end position="147"/>
    </location>
</feature>
<keyword evidence="3" id="KW-1185">Reference proteome</keyword>
<name>A0A192H2D6_9LACO</name>
<protein>
    <submittedName>
        <fullName evidence="2">Uncharacterized protein</fullName>
    </submittedName>
</protein>
<evidence type="ECO:0000313" key="2">
    <source>
        <dbReference type="EMBL" id="ANK62974.1"/>
    </source>
</evidence>
<sequence length="287" mass="32770">MKNIYKVKDSQTKKIYTIDELRKLSDEDEILHRLVCINCGCPMTFTHDSASRRAFLKTWNRQNHDQNCNNYYDREERKVLYETGQIQNGRLNTAALNSRLKRMDRLLNEPKNSIKFTNNSAARKRNKHSVSEVTTDNTKRDSVTRISPTTDPSIAVIENGAHAHVRMDYRFIGTIGRKLIGRTIVIGGILEAVTIGKGLDPHVSFQVKYNGKDFLIRLRPDVFQRQVGFLNRIKSLRNILLVMDQKPILSAVVEIQSSTRGIVEAVLLDENALHINAQALGVYITLH</sequence>